<evidence type="ECO:0000256" key="1">
    <source>
        <dbReference type="ARBA" id="ARBA00011073"/>
    </source>
</evidence>
<evidence type="ECO:0000259" key="6">
    <source>
        <dbReference type="Pfam" id="PF00082"/>
    </source>
</evidence>
<evidence type="ECO:0000256" key="3">
    <source>
        <dbReference type="ARBA" id="ARBA00022801"/>
    </source>
</evidence>
<dbReference type="SUPFAM" id="SSF52743">
    <property type="entry name" value="Subtilisin-like"/>
    <property type="match status" value="1"/>
</dbReference>
<evidence type="ECO:0000313" key="7">
    <source>
        <dbReference type="EMBL" id="MBU2669160.1"/>
    </source>
</evidence>
<dbReference type="PROSITE" id="PS51892">
    <property type="entry name" value="SUBTILASE"/>
    <property type="match status" value="1"/>
</dbReference>
<keyword evidence="2" id="KW-0645">Protease</keyword>
<evidence type="ECO:0000256" key="2">
    <source>
        <dbReference type="ARBA" id="ARBA00022670"/>
    </source>
</evidence>
<dbReference type="RefSeq" id="WP_215793386.1">
    <property type="nucleotide sequence ID" value="NZ_JAHKKG010000013.1"/>
</dbReference>
<keyword evidence="4" id="KW-0720">Serine protease</keyword>
<evidence type="ECO:0000256" key="4">
    <source>
        <dbReference type="ARBA" id="ARBA00022825"/>
    </source>
</evidence>
<comment type="caution">
    <text evidence="5">Lacks conserved residue(s) required for the propagation of feature annotation.</text>
</comment>
<reference evidence="7 8" key="1">
    <citation type="submission" date="2021-06" db="EMBL/GenBank/DDBJ databases">
        <title>Actinoplanes lichenicola sp. nov., and Actinoplanes ovalisporus sp. nov., isolated from lichen in Thailand.</title>
        <authorList>
            <person name="Saeng-In P."/>
            <person name="Kanchanasin P."/>
            <person name="Yuki M."/>
            <person name="Kudo T."/>
            <person name="Ohkuma M."/>
            <person name="Phongsopitanun W."/>
            <person name="Tanasupawat S."/>
        </authorList>
    </citation>
    <scope>NUCLEOTIDE SEQUENCE [LARGE SCALE GENOMIC DNA]</scope>
    <source>
        <strain evidence="7 8">NBRC 110975</strain>
    </source>
</reference>
<dbReference type="Proteomes" id="UP001519654">
    <property type="component" value="Unassembled WGS sequence"/>
</dbReference>
<evidence type="ECO:0000313" key="8">
    <source>
        <dbReference type="Proteomes" id="UP001519654"/>
    </source>
</evidence>
<protein>
    <submittedName>
        <fullName evidence="7">S8 family serine peptidase</fullName>
    </submittedName>
</protein>
<keyword evidence="3" id="KW-0378">Hydrolase</keyword>
<name>A0ABS5Z0D7_9ACTN</name>
<dbReference type="Pfam" id="PF00082">
    <property type="entry name" value="Peptidase_S8"/>
    <property type="match status" value="1"/>
</dbReference>
<dbReference type="PANTHER" id="PTHR43806:SF11">
    <property type="entry name" value="CEREVISIN-RELATED"/>
    <property type="match status" value="1"/>
</dbReference>
<sequence>MDSERYSPDTLTLGGDYPAASLDRLNDLLNDAGRPLVHTGRTAGGRQVIAVRDYDAVQAVDVLRAAGAEARADPQYLGGTFQLAGRYWGHGFSWAELTAAPPVEPPKFSETAPPEGLRRPVVALLDTGVQEHSWLESTPDDPFLIHAEQLDSPFGGQVLEIHAGEVAAAGHGTFLAGLIRLAAPSAQVLSLRVMNDEGKVNESTVIGALEWLAGYHDPRERPVDVVCMAFGRAPSDTDPVDPLLKAIMPLAEKGIPLVASAGNDHQSAEIYPAAFDVVTAVGAGFGRYHAEFSNYGPWVDRYRDGVDVLGPMPGGKWAKWSGTSFSAASFAGDLARPHVR</sequence>
<keyword evidence="8" id="KW-1185">Reference proteome</keyword>
<evidence type="ECO:0000256" key="5">
    <source>
        <dbReference type="PROSITE-ProRule" id="PRU01240"/>
    </source>
</evidence>
<comment type="caution">
    <text evidence="7">The sequence shown here is derived from an EMBL/GenBank/DDBJ whole genome shotgun (WGS) entry which is preliminary data.</text>
</comment>
<organism evidence="7 8">
    <name type="scientific">Paractinoplanes bogorensis</name>
    <dbReference type="NCBI Taxonomy" id="1610840"/>
    <lineage>
        <taxon>Bacteria</taxon>
        <taxon>Bacillati</taxon>
        <taxon>Actinomycetota</taxon>
        <taxon>Actinomycetes</taxon>
        <taxon>Micromonosporales</taxon>
        <taxon>Micromonosporaceae</taxon>
        <taxon>Paractinoplanes</taxon>
    </lineage>
</organism>
<dbReference type="PANTHER" id="PTHR43806">
    <property type="entry name" value="PEPTIDASE S8"/>
    <property type="match status" value="1"/>
</dbReference>
<gene>
    <name evidence="7" type="ORF">KOI35_37170</name>
</gene>
<accession>A0ABS5Z0D7</accession>
<dbReference type="EMBL" id="JAHKKG010000013">
    <property type="protein sequence ID" value="MBU2669160.1"/>
    <property type="molecule type" value="Genomic_DNA"/>
</dbReference>
<dbReference type="Gene3D" id="3.40.50.200">
    <property type="entry name" value="Peptidase S8/S53 domain"/>
    <property type="match status" value="1"/>
</dbReference>
<dbReference type="InterPro" id="IPR000209">
    <property type="entry name" value="Peptidase_S8/S53_dom"/>
</dbReference>
<dbReference type="InterPro" id="IPR036852">
    <property type="entry name" value="Peptidase_S8/S53_dom_sf"/>
</dbReference>
<proteinExistence type="inferred from homology"/>
<feature type="domain" description="Peptidase S8/S53" evidence="6">
    <location>
        <begin position="120"/>
        <end position="335"/>
    </location>
</feature>
<comment type="similarity">
    <text evidence="1 5">Belongs to the peptidase S8 family.</text>
</comment>
<dbReference type="InterPro" id="IPR050131">
    <property type="entry name" value="Peptidase_S8_subtilisin-like"/>
</dbReference>